<sequence>MALNHESLESGIITSPQERRRALLKLFIFNKIRPYSEKIAGLQFHAGYSKVPSRQSLNAEHISRSTPQHSLEIASNERKTVDVSPKQPQKPQISNRSRPQHALAGAIHFT</sequence>
<evidence type="ECO:0000256" key="1">
    <source>
        <dbReference type="SAM" id="MobiDB-lite"/>
    </source>
</evidence>
<accession>A0ABY7U454</accession>
<keyword evidence="3" id="KW-1185">Reference proteome</keyword>
<gene>
    <name evidence="2" type="ORF">PQ457_21530</name>
</gene>
<evidence type="ECO:0000313" key="2">
    <source>
        <dbReference type="EMBL" id="WCT79571.1"/>
    </source>
</evidence>
<feature type="compositionally biased region" description="Polar residues" evidence="1">
    <location>
        <begin position="58"/>
        <end position="69"/>
    </location>
</feature>
<protein>
    <submittedName>
        <fullName evidence="2">Uncharacterized protein</fullName>
    </submittedName>
</protein>
<keyword evidence="2" id="KW-0614">Plasmid</keyword>
<feature type="region of interest" description="Disordered" evidence="1">
    <location>
        <begin position="58"/>
        <end position="110"/>
    </location>
</feature>
<dbReference type="Proteomes" id="UP001218231">
    <property type="component" value="Plasmid unnamed1"/>
</dbReference>
<reference evidence="2 3" key="1">
    <citation type="submission" date="2023-02" db="EMBL/GenBank/DDBJ databases">
        <title>Genome sequence of Novosphingobium humi KACC 19094.</title>
        <authorList>
            <person name="Kim S."/>
            <person name="Heo J."/>
            <person name="Kwon S.-W."/>
        </authorList>
    </citation>
    <scope>NUCLEOTIDE SEQUENCE [LARGE SCALE GENOMIC DNA]</scope>
    <source>
        <strain evidence="2 3">KACC 19094</strain>
        <plasmid evidence="2 3">unnamed1</plasmid>
    </source>
</reference>
<feature type="compositionally biased region" description="Polar residues" evidence="1">
    <location>
        <begin position="86"/>
        <end position="97"/>
    </location>
</feature>
<dbReference type="EMBL" id="CP117418">
    <property type="protein sequence ID" value="WCT79571.1"/>
    <property type="molecule type" value="Genomic_DNA"/>
</dbReference>
<geneLocation type="plasmid" evidence="2 3">
    <name>unnamed1</name>
</geneLocation>
<name>A0ABY7U454_9SPHN</name>
<proteinExistence type="predicted"/>
<evidence type="ECO:0000313" key="3">
    <source>
        <dbReference type="Proteomes" id="UP001218231"/>
    </source>
</evidence>
<dbReference type="RefSeq" id="WP_273619844.1">
    <property type="nucleotide sequence ID" value="NZ_CP103869.1"/>
</dbReference>
<organism evidence="2 3">
    <name type="scientific">Novosphingobium humi</name>
    <dbReference type="NCBI Taxonomy" id="2282397"/>
    <lineage>
        <taxon>Bacteria</taxon>
        <taxon>Pseudomonadati</taxon>
        <taxon>Pseudomonadota</taxon>
        <taxon>Alphaproteobacteria</taxon>
        <taxon>Sphingomonadales</taxon>
        <taxon>Sphingomonadaceae</taxon>
        <taxon>Novosphingobium</taxon>
    </lineage>
</organism>